<dbReference type="Pfam" id="PF13146">
    <property type="entry name" value="TRL"/>
    <property type="match status" value="1"/>
</dbReference>
<dbReference type="RefSeq" id="WP_100745803.1">
    <property type="nucleotide sequence ID" value="NZ_NPEF02000014.1"/>
</dbReference>
<keyword evidence="4" id="KW-1185">Reference proteome</keyword>
<accession>A0A2N0BDJ6</accession>
<dbReference type="EMBL" id="NPEF01000011">
    <property type="protein sequence ID" value="PJZ94545.1"/>
    <property type="molecule type" value="Genomic_DNA"/>
</dbReference>
<accession>A0A2N0BP91</accession>
<feature type="signal peptide" evidence="1">
    <location>
        <begin position="1"/>
        <end position="21"/>
    </location>
</feature>
<keyword evidence="1" id="KW-0732">Signal</keyword>
<dbReference type="InterPro" id="IPR025113">
    <property type="entry name" value="TRL-like"/>
</dbReference>
<evidence type="ECO:0000256" key="1">
    <source>
        <dbReference type="SAM" id="SignalP"/>
    </source>
</evidence>
<gene>
    <name evidence="2" type="ORF">CH379_012800</name>
    <name evidence="3" type="ORF">CH379_01995</name>
</gene>
<evidence type="ECO:0000313" key="3">
    <source>
        <dbReference type="EMBL" id="PJZ94545.1"/>
    </source>
</evidence>
<feature type="chain" id="PRO_5044577305" evidence="1">
    <location>
        <begin position="22"/>
        <end position="112"/>
    </location>
</feature>
<comment type="caution">
    <text evidence="3">The sequence shown here is derived from an EMBL/GenBank/DDBJ whole genome shotgun (WGS) entry which is preliminary data.</text>
</comment>
<proteinExistence type="predicted"/>
<sequence>MKKTINLIVIALVAFVFSNCASSIYPAFIFNSSEYHVSGGPTAGPTDAKILKSGKSCNNYSLFNYLFYSGGEGSITEAMKNGQITKVAVVDKSTFGILGPIFSQECVVVFGE</sequence>
<reference evidence="3" key="1">
    <citation type="submission" date="2017-07" db="EMBL/GenBank/DDBJ databases">
        <title>Leptospira spp. isolated from tropical soils.</title>
        <authorList>
            <person name="Thibeaux R."/>
            <person name="Iraola G."/>
            <person name="Ferres I."/>
            <person name="Bierque E."/>
            <person name="Girault D."/>
            <person name="Soupe-Gilbert M.-E."/>
            <person name="Picardeau M."/>
            <person name="Goarant C."/>
        </authorList>
    </citation>
    <scope>NUCLEOTIDE SEQUENCE [LARGE SCALE GENOMIC DNA]</scope>
    <source>
        <strain evidence="3">ATI7-C-A5</strain>
    </source>
</reference>
<dbReference type="EMBL" id="NPEF02000014">
    <property type="protein sequence ID" value="MDV6236506.1"/>
    <property type="molecule type" value="Genomic_DNA"/>
</dbReference>
<dbReference type="Proteomes" id="UP000232122">
    <property type="component" value="Unassembled WGS sequence"/>
</dbReference>
<reference evidence="2" key="3">
    <citation type="submission" date="2023-10" db="EMBL/GenBank/DDBJ databases">
        <authorList>
            <person name="Picardeau M."/>
            <person name="Thibeaux R."/>
        </authorList>
    </citation>
    <scope>NUCLEOTIDE SEQUENCE</scope>
    <source>
        <strain evidence="2">ATI7-C-A5</strain>
    </source>
</reference>
<evidence type="ECO:0000313" key="4">
    <source>
        <dbReference type="Proteomes" id="UP000232122"/>
    </source>
</evidence>
<reference evidence="2 4" key="2">
    <citation type="journal article" date="2018" name="Microb. Genom.">
        <title>Deciphering the unexplored Leptospira diversity from soils uncovers genomic evolution to virulence.</title>
        <authorList>
            <person name="Thibeaux R."/>
            <person name="Iraola G."/>
            <person name="Ferres I."/>
            <person name="Bierque E."/>
            <person name="Girault D."/>
            <person name="Soupe-Gilbert M.E."/>
            <person name="Picardeau M."/>
            <person name="Goarant C."/>
        </authorList>
    </citation>
    <scope>NUCLEOTIDE SEQUENCE [LARGE SCALE GENOMIC DNA]</scope>
    <source>
        <strain evidence="2 4">ATI7-C-A5</strain>
    </source>
</reference>
<protein>
    <submittedName>
        <fullName evidence="2">TRL domain-containing protein</fullName>
    </submittedName>
    <submittedName>
        <fullName evidence="3">TRL-like family protein</fullName>
    </submittedName>
</protein>
<dbReference type="AlphaFoldDB" id="A0A2N0BP91"/>
<dbReference type="OrthoDB" id="337092at2"/>
<name>A0A2N0BP91_9LEPT</name>
<organism evidence="3">
    <name type="scientific">Leptospira ellisii</name>
    <dbReference type="NCBI Taxonomy" id="2023197"/>
    <lineage>
        <taxon>Bacteria</taxon>
        <taxon>Pseudomonadati</taxon>
        <taxon>Spirochaetota</taxon>
        <taxon>Spirochaetia</taxon>
        <taxon>Leptospirales</taxon>
        <taxon>Leptospiraceae</taxon>
        <taxon>Leptospira</taxon>
    </lineage>
</organism>
<evidence type="ECO:0000313" key="2">
    <source>
        <dbReference type="EMBL" id="MDV6236506.1"/>
    </source>
</evidence>